<name>A0A4Y7SDC8_COPMI</name>
<dbReference type="EMBL" id="QPFP01000186">
    <property type="protein sequence ID" value="TEB19525.1"/>
    <property type="molecule type" value="Genomic_DNA"/>
</dbReference>
<feature type="compositionally biased region" description="Basic and acidic residues" evidence="1">
    <location>
        <begin position="215"/>
        <end position="229"/>
    </location>
</feature>
<accession>A0A4Y7SDC8</accession>
<comment type="caution">
    <text evidence="2">The sequence shown here is derived from an EMBL/GenBank/DDBJ whole genome shotgun (WGS) entry which is preliminary data.</text>
</comment>
<feature type="region of interest" description="Disordered" evidence="1">
    <location>
        <begin position="209"/>
        <end position="229"/>
    </location>
</feature>
<reference evidence="2 3" key="1">
    <citation type="journal article" date="2019" name="Nat. Ecol. Evol.">
        <title>Megaphylogeny resolves global patterns of mushroom evolution.</title>
        <authorList>
            <person name="Varga T."/>
            <person name="Krizsan K."/>
            <person name="Foldi C."/>
            <person name="Dima B."/>
            <person name="Sanchez-Garcia M."/>
            <person name="Sanchez-Ramirez S."/>
            <person name="Szollosi G.J."/>
            <person name="Szarkandi J.G."/>
            <person name="Papp V."/>
            <person name="Albert L."/>
            <person name="Andreopoulos W."/>
            <person name="Angelini C."/>
            <person name="Antonin V."/>
            <person name="Barry K.W."/>
            <person name="Bougher N.L."/>
            <person name="Buchanan P."/>
            <person name="Buyck B."/>
            <person name="Bense V."/>
            <person name="Catcheside P."/>
            <person name="Chovatia M."/>
            <person name="Cooper J."/>
            <person name="Damon W."/>
            <person name="Desjardin D."/>
            <person name="Finy P."/>
            <person name="Geml J."/>
            <person name="Haridas S."/>
            <person name="Hughes K."/>
            <person name="Justo A."/>
            <person name="Karasinski D."/>
            <person name="Kautmanova I."/>
            <person name="Kiss B."/>
            <person name="Kocsube S."/>
            <person name="Kotiranta H."/>
            <person name="LaButti K.M."/>
            <person name="Lechner B.E."/>
            <person name="Liimatainen K."/>
            <person name="Lipzen A."/>
            <person name="Lukacs Z."/>
            <person name="Mihaltcheva S."/>
            <person name="Morgado L.N."/>
            <person name="Niskanen T."/>
            <person name="Noordeloos M.E."/>
            <person name="Ohm R.A."/>
            <person name="Ortiz-Santana B."/>
            <person name="Ovrebo C."/>
            <person name="Racz N."/>
            <person name="Riley R."/>
            <person name="Savchenko A."/>
            <person name="Shiryaev A."/>
            <person name="Soop K."/>
            <person name="Spirin V."/>
            <person name="Szebenyi C."/>
            <person name="Tomsovsky M."/>
            <person name="Tulloss R.E."/>
            <person name="Uehling J."/>
            <person name="Grigoriev I.V."/>
            <person name="Vagvolgyi C."/>
            <person name="Papp T."/>
            <person name="Martin F.M."/>
            <person name="Miettinen O."/>
            <person name="Hibbett D.S."/>
            <person name="Nagy L.G."/>
        </authorList>
    </citation>
    <scope>NUCLEOTIDE SEQUENCE [LARGE SCALE GENOMIC DNA]</scope>
    <source>
        <strain evidence="2 3">FP101781</strain>
    </source>
</reference>
<evidence type="ECO:0000313" key="3">
    <source>
        <dbReference type="Proteomes" id="UP000298030"/>
    </source>
</evidence>
<evidence type="ECO:0000313" key="2">
    <source>
        <dbReference type="EMBL" id="TEB19525.1"/>
    </source>
</evidence>
<keyword evidence="3" id="KW-1185">Reference proteome</keyword>
<sequence>MIDVTDKVKGLHSLIAVVLECPWDSPFVLSLLSQFINLRKLLPDLNERSHTPYAWTEPGTKIVLPAVHTLSLATRNPKRCSQVLSNNLHLPSLQHIAAKEERVMLYPRQRMTLYDILRGIQLLPTCSSTGNWSPPAACARLRGLTVKGMEYDPDLLHEIFYGLQELEELVLEGVAIITNELFEILEAEQSALIEETQGWNHCAPSPGHRILPPVHRSEPDPKSEVSRECRVLE</sequence>
<organism evidence="2 3">
    <name type="scientific">Coprinellus micaceus</name>
    <name type="common">Glistening ink-cap mushroom</name>
    <name type="synonym">Coprinus micaceus</name>
    <dbReference type="NCBI Taxonomy" id="71717"/>
    <lineage>
        <taxon>Eukaryota</taxon>
        <taxon>Fungi</taxon>
        <taxon>Dikarya</taxon>
        <taxon>Basidiomycota</taxon>
        <taxon>Agaricomycotina</taxon>
        <taxon>Agaricomycetes</taxon>
        <taxon>Agaricomycetidae</taxon>
        <taxon>Agaricales</taxon>
        <taxon>Agaricineae</taxon>
        <taxon>Psathyrellaceae</taxon>
        <taxon>Coprinellus</taxon>
    </lineage>
</organism>
<proteinExistence type="predicted"/>
<dbReference type="AlphaFoldDB" id="A0A4Y7SDC8"/>
<protein>
    <submittedName>
        <fullName evidence="2">Uncharacterized protein</fullName>
    </submittedName>
</protein>
<gene>
    <name evidence="2" type="ORF">FA13DRAFT_1802114</name>
</gene>
<evidence type="ECO:0000256" key="1">
    <source>
        <dbReference type="SAM" id="MobiDB-lite"/>
    </source>
</evidence>
<dbReference type="Proteomes" id="UP000298030">
    <property type="component" value="Unassembled WGS sequence"/>
</dbReference>